<dbReference type="EMBL" id="KI660395">
    <property type="protein sequence ID" value="ETN74012.1"/>
    <property type="molecule type" value="Genomic_DNA"/>
</dbReference>
<keyword evidence="1" id="KW-0472">Membrane</keyword>
<evidence type="ECO:0000313" key="3">
    <source>
        <dbReference type="Proteomes" id="UP000053676"/>
    </source>
</evidence>
<dbReference type="KEGG" id="nai:NECAME_13276"/>
<name>W2SZ89_NECAM</name>
<evidence type="ECO:0000256" key="1">
    <source>
        <dbReference type="SAM" id="Phobius"/>
    </source>
</evidence>
<dbReference type="GeneID" id="25353304"/>
<keyword evidence="3" id="KW-1185">Reference proteome</keyword>
<accession>W2SZ89</accession>
<dbReference type="OMA" id="YMKRNIA"/>
<keyword evidence="1" id="KW-0812">Transmembrane</keyword>
<organism evidence="2 3">
    <name type="scientific">Necator americanus</name>
    <name type="common">Human hookworm</name>
    <dbReference type="NCBI Taxonomy" id="51031"/>
    <lineage>
        <taxon>Eukaryota</taxon>
        <taxon>Metazoa</taxon>
        <taxon>Ecdysozoa</taxon>
        <taxon>Nematoda</taxon>
        <taxon>Chromadorea</taxon>
        <taxon>Rhabditida</taxon>
        <taxon>Rhabditina</taxon>
        <taxon>Rhabditomorpha</taxon>
        <taxon>Strongyloidea</taxon>
        <taxon>Ancylostomatidae</taxon>
        <taxon>Bunostominae</taxon>
        <taxon>Necator</taxon>
    </lineage>
</organism>
<feature type="transmembrane region" description="Helical" evidence="1">
    <location>
        <begin position="30"/>
        <end position="51"/>
    </location>
</feature>
<reference evidence="3" key="1">
    <citation type="journal article" date="2014" name="Nat. Genet.">
        <title>Genome of the human hookworm Necator americanus.</title>
        <authorList>
            <person name="Tang Y.T."/>
            <person name="Gao X."/>
            <person name="Rosa B.A."/>
            <person name="Abubucker S."/>
            <person name="Hallsworth-Pepin K."/>
            <person name="Martin J."/>
            <person name="Tyagi R."/>
            <person name="Heizer E."/>
            <person name="Zhang X."/>
            <person name="Bhonagiri-Palsikar V."/>
            <person name="Minx P."/>
            <person name="Warren W.C."/>
            <person name="Wang Q."/>
            <person name="Zhan B."/>
            <person name="Hotez P.J."/>
            <person name="Sternberg P.W."/>
            <person name="Dougall A."/>
            <person name="Gaze S.T."/>
            <person name="Mulvenna J."/>
            <person name="Sotillo J."/>
            <person name="Ranganathan S."/>
            <person name="Rabelo E.M."/>
            <person name="Wilson R.K."/>
            <person name="Felgner P.L."/>
            <person name="Bethony J."/>
            <person name="Hawdon J.M."/>
            <person name="Gasser R.B."/>
            <person name="Loukas A."/>
            <person name="Mitreva M."/>
        </authorList>
    </citation>
    <scope>NUCLEOTIDE SEQUENCE [LARGE SCALE GENOMIC DNA]</scope>
</reference>
<gene>
    <name evidence="2" type="ORF">NECAME_13276</name>
</gene>
<protein>
    <submittedName>
        <fullName evidence="2">Uncharacterized protein</fullName>
    </submittedName>
</protein>
<proteinExistence type="predicted"/>
<keyword evidence="1" id="KW-1133">Transmembrane helix</keyword>
<dbReference type="Proteomes" id="UP000053676">
    <property type="component" value="Unassembled WGS sequence"/>
</dbReference>
<dbReference type="AlphaFoldDB" id="W2SZ89"/>
<dbReference type="OrthoDB" id="5876640at2759"/>
<dbReference type="CTD" id="25353304"/>
<evidence type="ECO:0000313" key="2">
    <source>
        <dbReference type="EMBL" id="ETN74012.1"/>
    </source>
</evidence>
<sequence>MLLVPYKDYGATESAKTITVKSYMTTVIGYVRSLVFFLLIGLSLALPLLWLDVEGGDDQQYQQWRGIGPLTMVKRNIAIGRGDGLRPGK</sequence>